<proteinExistence type="predicted"/>
<organism evidence="2 3">
    <name type="scientific">Triangularia setosa</name>
    <dbReference type="NCBI Taxonomy" id="2587417"/>
    <lineage>
        <taxon>Eukaryota</taxon>
        <taxon>Fungi</taxon>
        <taxon>Dikarya</taxon>
        <taxon>Ascomycota</taxon>
        <taxon>Pezizomycotina</taxon>
        <taxon>Sordariomycetes</taxon>
        <taxon>Sordariomycetidae</taxon>
        <taxon>Sordariales</taxon>
        <taxon>Podosporaceae</taxon>
        <taxon>Triangularia</taxon>
    </lineage>
</organism>
<accession>A0AAN7A5L3</accession>
<keyword evidence="1" id="KW-0732">Signal</keyword>
<reference evidence="2" key="2">
    <citation type="submission" date="2023-05" db="EMBL/GenBank/DDBJ databases">
        <authorList>
            <consortium name="Lawrence Berkeley National Laboratory"/>
            <person name="Steindorff A."/>
            <person name="Hensen N."/>
            <person name="Bonometti L."/>
            <person name="Westerberg I."/>
            <person name="Brannstrom I.O."/>
            <person name="Guillou S."/>
            <person name="Cros-Aarteil S."/>
            <person name="Calhoun S."/>
            <person name="Haridas S."/>
            <person name="Kuo A."/>
            <person name="Mondo S."/>
            <person name="Pangilinan J."/>
            <person name="Riley R."/>
            <person name="Labutti K."/>
            <person name="Andreopoulos B."/>
            <person name="Lipzen A."/>
            <person name="Chen C."/>
            <person name="Yanf M."/>
            <person name="Daum C."/>
            <person name="Ng V."/>
            <person name="Clum A."/>
            <person name="Ohm R."/>
            <person name="Martin F."/>
            <person name="Silar P."/>
            <person name="Natvig D."/>
            <person name="Lalanne C."/>
            <person name="Gautier V."/>
            <person name="Ament-Velasquez S.L."/>
            <person name="Kruys A."/>
            <person name="Hutchinson M.I."/>
            <person name="Powell A.J."/>
            <person name="Barry K."/>
            <person name="Miller A.N."/>
            <person name="Grigoriev I.V."/>
            <person name="Debuchy R."/>
            <person name="Gladieux P."/>
            <person name="Thoren M.H."/>
            <person name="Johannesson H."/>
        </authorList>
    </citation>
    <scope>NUCLEOTIDE SEQUENCE</scope>
    <source>
        <strain evidence="2">CBS 892.96</strain>
    </source>
</reference>
<sequence>MTPLTLCKTRTFAALLVALGLAAITTLAAPPPSMPTIVVKDAIGDELPECWCSCACSNDPLSLQCCGSAGGNFDDQNGWCVDMNTTIATPFKECCGSRPGYSCYTYAHC</sequence>
<comment type="caution">
    <text evidence="2">The sequence shown here is derived from an EMBL/GenBank/DDBJ whole genome shotgun (WGS) entry which is preliminary data.</text>
</comment>
<feature type="chain" id="PRO_5043013940" evidence="1">
    <location>
        <begin position="29"/>
        <end position="109"/>
    </location>
</feature>
<evidence type="ECO:0000313" key="3">
    <source>
        <dbReference type="Proteomes" id="UP001302321"/>
    </source>
</evidence>
<evidence type="ECO:0000313" key="2">
    <source>
        <dbReference type="EMBL" id="KAK4174923.1"/>
    </source>
</evidence>
<reference evidence="2" key="1">
    <citation type="journal article" date="2023" name="Mol. Phylogenet. Evol.">
        <title>Genome-scale phylogeny and comparative genomics of the fungal order Sordariales.</title>
        <authorList>
            <person name="Hensen N."/>
            <person name="Bonometti L."/>
            <person name="Westerberg I."/>
            <person name="Brannstrom I.O."/>
            <person name="Guillou S."/>
            <person name="Cros-Aarteil S."/>
            <person name="Calhoun S."/>
            <person name="Haridas S."/>
            <person name="Kuo A."/>
            <person name="Mondo S."/>
            <person name="Pangilinan J."/>
            <person name="Riley R."/>
            <person name="LaButti K."/>
            <person name="Andreopoulos B."/>
            <person name="Lipzen A."/>
            <person name="Chen C."/>
            <person name="Yan M."/>
            <person name="Daum C."/>
            <person name="Ng V."/>
            <person name="Clum A."/>
            <person name="Steindorff A."/>
            <person name="Ohm R.A."/>
            <person name="Martin F."/>
            <person name="Silar P."/>
            <person name="Natvig D.O."/>
            <person name="Lalanne C."/>
            <person name="Gautier V."/>
            <person name="Ament-Velasquez S.L."/>
            <person name="Kruys A."/>
            <person name="Hutchinson M.I."/>
            <person name="Powell A.J."/>
            <person name="Barry K."/>
            <person name="Miller A.N."/>
            <person name="Grigoriev I.V."/>
            <person name="Debuchy R."/>
            <person name="Gladieux P."/>
            <person name="Hiltunen Thoren M."/>
            <person name="Johannesson H."/>
        </authorList>
    </citation>
    <scope>NUCLEOTIDE SEQUENCE</scope>
    <source>
        <strain evidence="2">CBS 892.96</strain>
    </source>
</reference>
<keyword evidence="3" id="KW-1185">Reference proteome</keyword>
<protein>
    <submittedName>
        <fullName evidence="2">Uncharacterized protein</fullName>
    </submittedName>
</protein>
<gene>
    <name evidence="2" type="ORF">QBC36DRAFT_356078</name>
</gene>
<feature type="signal peptide" evidence="1">
    <location>
        <begin position="1"/>
        <end position="28"/>
    </location>
</feature>
<evidence type="ECO:0000256" key="1">
    <source>
        <dbReference type="SAM" id="SignalP"/>
    </source>
</evidence>
<dbReference type="Proteomes" id="UP001302321">
    <property type="component" value="Unassembled WGS sequence"/>
</dbReference>
<name>A0AAN7A5L3_9PEZI</name>
<dbReference type="AlphaFoldDB" id="A0AAN7A5L3"/>
<dbReference type="EMBL" id="MU866257">
    <property type="protein sequence ID" value="KAK4174923.1"/>
    <property type="molecule type" value="Genomic_DNA"/>
</dbReference>